<dbReference type="PANTHER" id="PTHR31071:SF7">
    <property type="entry name" value="OS04G0382800 PROTEIN"/>
    <property type="match status" value="1"/>
</dbReference>
<reference evidence="3 4" key="1">
    <citation type="submission" date="2024-01" db="EMBL/GenBank/DDBJ databases">
        <title>Genome assemblies of Stephania.</title>
        <authorList>
            <person name="Yang L."/>
        </authorList>
    </citation>
    <scope>NUCLEOTIDE SEQUENCE [LARGE SCALE GENOMIC DNA]</scope>
    <source>
        <strain evidence="3">QJT</strain>
        <tissue evidence="3">Leaf</tissue>
    </source>
</reference>
<evidence type="ECO:0000313" key="3">
    <source>
        <dbReference type="EMBL" id="KAK9117757.1"/>
    </source>
</evidence>
<evidence type="ECO:0000313" key="4">
    <source>
        <dbReference type="Proteomes" id="UP001417504"/>
    </source>
</evidence>
<protein>
    <submittedName>
        <fullName evidence="3">Uncharacterized protein</fullName>
    </submittedName>
</protein>
<gene>
    <name evidence="3" type="ORF">Sjap_016704</name>
</gene>
<organism evidence="3 4">
    <name type="scientific">Stephania japonica</name>
    <dbReference type="NCBI Taxonomy" id="461633"/>
    <lineage>
        <taxon>Eukaryota</taxon>
        <taxon>Viridiplantae</taxon>
        <taxon>Streptophyta</taxon>
        <taxon>Embryophyta</taxon>
        <taxon>Tracheophyta</taxon>
        <taxon>Spermatophyta</taxon>
        <taxon>Magnoliopsida</taxon>
        <taxon>Ranunculales</taxon>
        <taxon>Menispermaceae</taxon>
        <taxon>Menispermoideae</taxon>
        <taxon>Cissampelideae</taxon>
        <taxon>Stephania</taxon>
    </lineage>
</organism>
<dbReference type="AlphaFoldDB" id="A0AAP0NS30"/>
<proteinExistence type="predicted"/>
<dbReference type="InterPro" id="IPR043424">
    <property type="entry name" value="BLT-like"/>
</dbReference>
<comment type="caution">
    <text evidence="3">The sequence shown here is derived from an EMBL/GenBank/DDBJ whole genome shotgun (WGS) entry which is preliminary data.</text>
</comment>
<feature type="coiled-coil region" evidence="1">
    <location>
        <begin position="288"/>
        <end position="389"/>
    </location>
</feature>
<evidence type="ECO:0000256" key="1">
    <source>
        <dbReference type="SAM" id="Coils"/>
    </source>
</evidence>
<evidence type="ECO:0000256" key="2">
    <source>
        <dbReference type="SAM" id="MobiDB-lite"/>
    </source>
</evidence>
<dbReference type="Proteomes" id="UP001417504">
    <property type="component" value="Unassembled WGS sequence"/>
</dbReference>
<dbReference type="EMBL" id="JBBNAE010000006">
    <property type="protein sequence ID" value="KAK9117757.1"/>
    <property type="molecule type" value="Genomic_DNA"/>
</dbReference>
<dbReference type="PANTHER" id="PTHR31071">
    <property type="entry name" value="GB|AAF24581.1"/>
    <property type="match status" value="1"/>
</dbReference>
<feature type="compositionally biased region" description="Polar residues" evidence="2">
    <location>
        <begin position="61"/>
        <end position="73"/>
    </location>
</feature>
<sequence length="471" mass="54368">MMRRHSCGVQEGGLIRGASNIRKRGCLSSSSSSSTTMRYKRALLIRNKRGRLSPIWKAKSKMSTNSSIKTTEPNGRKGRGIPVSGRKLAASLWKMNEIVSPLMRHGAESTGWKKGGRSIEDMMQRPFVLRPRTHLHKRTSAANCNFGSTSSWSRATSMEIADCSCGSSHIRSCTDDRTGWKKLRNITVSCLQLVKLLGHTWEHKHQYFSGVFVLSSLNSELNRARKQINHMIHEQQCNADRKRLQHKATWKSEEQERICTATIKSISGDLERERRLRKRSEKFSKTLLQELALTRDALSKATKEAKSEKRAREILEQARNELARGIGEDRAEVEELRRNSTRVQEEVEKEREMLHLADMMREERVQMKLSEAKYQFEEKNAVVDKLRNELQVFLKAKQNERGSQNHESKSKDDAYRSKVNKEDWYLDKGTRIDDREEFCRDVDPEEEYSSEGDLHSIELNVDDLVRLSFPN</sequence>
<keyword evidence="1" id="KW-0175">Coiled coil</keyword>
<keyword evidence="4" id="KW-1185">Reference proteome</keyword>
<accession>A0AAP0NS30</accession>
<name>A0AAP0NS30_9MAGN</name>
<feature type="region of interest" description="Disordered" evidence="2">
    <location>
        <begin position="59"/>
        <end position="82"/>
    </location>
</feature>